<keyword evidence="6" id="KW-1185">Reference proteome</keyword>
<protein>
    <recommendedName>
        <fullName evidence="4">tRNA-binding domain-containing protein</fullName>
    </recommendedName>
</protein>
<dbReference type="InterPro" id="IPR012340">
    <property type="entry name" value="NA-bd_OB-fold"/>
</dbReference>
<evidence type="ECO:0000256" key="2">
    <source>
        <dbReference type="ARBA" id="ARBA00022884"/>
    </source>
</evidence>
<evidence type="ECO:0000256" key="1">
    <source>
        <dbReference type="ARBA" id="ARBA00022555"/>
    </source>
</evidence>
<dbReference type="SUPFAM" id="SSF50249">
    <property type="entry name" value="Nucleic acid-binding proteins"/>
    <property type="match status" value="1"/>
</dbReference>
<name>A0A249SP02_9MOLU</name>
<dbReference type="Gene3D" id="3.30.1940.10">
    <property type="entry name" value="YtpR-like"/>
    <property type="match status" value="1"/>
</dbReference>
<keyword evidence="2 3" id="KW-0694">RNA-binding</keyword>
<dbReference type="KEGG" id="mchc:CK556_03300"/>
<dbReference type="STRING" id="1336232.GCA_000518825_00996"/>
<dbReference type="Pfam" id="PF01588">
    <property type="entry name" value="tRNA_bind"/>
    <property type="match status" value="1"/>
</dbReference>
<dbReference type="InterPro" id="IPR037154">
    <property type="entry name" value="YtpR-like_sf"/>
</dbReference>
<dbReference type="EMBL" id="CP023173">
    <property type="protein sequence ID" value="ASZ09356.1"/>
    <property type="molecule type" value="Genomic_DNA"/>
</dbReference>
<dbReference type="CDD" id="cd02796">
    <property type="entry name" value="tRNA_bind_bactPheRS"/>
    <property type="match status" value="1"/>
</dbReference>
<accession>A0A249SP02</accession>
<dbReference type="InterPro" id="IPR002547">
    <property type="entry name" value="tRNA-bd_dom"/>
</dbReference>
<dbReference type="GO" id="GO:0000049">
    <property type="term" value="F:tRNA binding"/>
    <property type="evidence" value="ECO:0007669"/>
    <property type="project" value="UniProtKB-UniRule"/>
</dbReference>
<organism evidence="5 6">
    <name type="scientific">Mesoplasma chauliocola</name>
    <dbReference type="NCBI Taxonomy" id="216427"/>
    <lineage>
        <taxon>Bacteria</taxon>
        <taxon>Bacillati</taxon>
        <taxon>Mycoplasmatota</taxon>
        <taxon>Mollicutes</taxon>
        <taxon>Entomoplasmatales</taxon>
        <taxon>Entomoplasmataceae</taxon>
        <taxon>Mesoplasma</taxon>
    </lineage>
</organism>
<evidence type="ECO:0000256" key="3">
    <source>
        <dbReference type="PROSITE-ProRule" id="PRU00209"/>
    </source>
</evidence>
<dbReference type="InterPro" id="IPR033714">
    <property type="entry name" value="tRNA_bind_bactPheRS"/>
</dbReference>
<reference evidence="5 6" key="1">
    <citation type="submission" date="2017-08" db="EMBL/GenBank/DDBJ databases">
        <title>Complete Genome Sequence of Mesoplasma chauliocola.</title>
        <authorList>
            <person name="Knight T.F.Jr."/>
            <person name="Citino T."/>
        </authorList>
    </citation>
    <scope>NUCLEOTIDE SEQUENCE [LARGE SCALE GENOMIC DNA]</scope>
    <source>
        <strain evidence="5 6">CHPA-2</strain>
    </source>
</reference>
<proteinExistence type="predicted"/>
<dbReference type="Gene3D" id="2.40.50.140">
    <property type="entry name" value="Nucleic acid-binding proteins"/>
    <property type="match status" value="1"/>
</dbReference>
<feature type="domain" description="TRNA-binding" evidence="4">
    <location>
        <begin position="80"/>
        <end position="192"/>
    </location>
</feature>
<gene>
    <name evidence="5" type="ORF">CK556_03300</name>
</gene>
<dbReference type="NCBIfam" id="NF045760">
    <property type="entry name" value="YtpR"/>
    <property type="match status" value="1"/>
</dbReference>
<evidence type="ECO:0000259" key="4">
    <source>
        <dbReference type="PROSITE" id="PS50886"/>
    </source>
</evidence>
<dbReference type="AlphaFoldDB" id="A0A249SP02"/>
<sequence>MNKKMGVFFNKQFNCLLLSFDNKPITTTEKHANIAILKNKNDIVGINIFDVKIKIEKNYILNNDEIYEYISTELKDIVKTENLPHFIVGKIIKCNKIPDTHLSSCEVDISTEVLKIVCGAKNARENIYVVVATDGSWMPSGMQIVKGKLRGYVSEGMLCSARELQLQSNKFNEEGIIELDESYRSNLGKAFLG</sequence>
<keyword evidence="1 3" id="KW-0820">tRNA-binding</keyword>
<dbReference type="RefSeq" id="WP_027875473.1">
    <property type="nucleotide sequence ID" value="NZ_CP023173.1"/>
</dbReference>
<dbReference type="Proteomes" id="UP000232229">
    <property type="component" value="Chromosome"/>
</dbReference>
<dbReference type="PROSITE" id="PS50886">
    <property type="entry name" value="TRBD"/>
    <property type="match status" value="1"/>
</dbReference>
<evidence type="ECO:0000313" key="6">
    <source>
        <dbReference type="Proteomes" id="UP000232229"/>
    </source>
</evidence>
<evidence type="ECO:0000313" key="5">
    <source>
        <dbReference type="EMBL" id="ASZ09356.1"/>
    </source>
</evidence>